<accession>A0ABQ7AFA5</accession>
<gene>
    <name evidence="2" type="ORF">DY000_02055207</name>
</gene>
<dbReference type="EMBL" id="QGKV02002055">
    <property type="protein sequence ID" value="KAF3496358.1"/>
    <property type="molecule type" value="Genomic_DNA"/>
</dbReference>
<keyword evidence="3" id="KW-1185">Reference proteome</keyword>
<feature type="region of interest" description="Disordered" evidence="1">
    <location>
        <begin position="1"/>
        <end position="50"/>
    </location>
</feature>
<evidence type="ECO:0000313" key="3">
    <source>
        <dbReference type="Proteomes" id="UP000266723"/>
    </source>
</evidence>
<dbReference type="Proteomes" id="UP000266723">
    <property type="component" value="Unassembled WGS sequence"/>
</dbReference>
<evidence type="ECO:0000256" key="1">
    <source>
        <dbReference type="SAM" id="MobiDB-lite"/>
    </source>
</evidence>
<protein>
    <submittedName>
        <fullName evidence="2">Uncharacterized protein</fullName>
    </submittedName>
</protein>
<organism evidence="2 3">
    <name type="scientific">Brassica cretica</name>
    <name type="common">Mustard</name>
    <dbReference type="NCBI Taxonomy" id="69181"/>
    <lineage>
        <taxon>Eukaryota</taxon>
        <taxon>Viridiplantae</taxon>
        <taxon>Streptophyta</taxon>
        <taxon>Embryophyta</taxon>
        <taxon>Tracheophyta</taxon>
        <taxon>Spermatophyta</taxon>
        <taxon>Magnoliopsida</taxon>
        <taxon>eudicotyledons</taxon>
        <taxon>Gunneridae</taxon>
        <taxon>Pentapetalae</taxon>
        <taxon>rosids</taxon>
        <taxon>malvids</taxon>
        <taxon>Brassicales</taxon>
        <taxon>Brassicaceae</taxon>
        <taxon>Brassiceae</taxon>
        <taxon>Brassica</taxon>
    </lineage>
</organism>
<proteinExistence type="predicted"/>
<name>A0ABQ7AFA5_BRACR</name>
<reference evidence="2 3" key="1">
    <citation type="journal article" date="2020" name="BMC Genomics">
        <title>Intraspecific diversification of the crop wild relative Brassica cretica Lam. using demographic model selection.</title>
        <authorList>
            <person name="Kioukis A."/>
            <person name="Michalopoulou V.A."/>
            <person name="Briers L."/>
            <person name="Pirintsos S."/>
            <person name="Studholme D.J."/>
            <person name="Pavlidis P."/>
            <person name="Sarris P.F."/>
        </authorList>
    </citation>
    <scope>NUCLEOTIDE SEQUENCE [LARGE SCALE GENOMIC DNA]</scope>
    <source>
        <strain evidence="3">cv. PFS-1207/04</strain>
    </source>
</reference>
<comment type="caution">
    <text evidence="2">The sequence shown here is derived from an EMBL/GenBank/DDBJ whole genome shotgun (WGS) entry which is preliminary data.</text>
</comment>
<sequence length="89" mass="10367">MYVRHTNLKHASSQRASISFGRSHVGATPKRRKIGERLTEQSSRTAKTQPDHRFRKAIVDFHRSKRTMIFLIARRGRIRGIRTRVDGAR</sequence>
<evidence type="ECO:0000313" key="2">
    <source>
        <dbReference type="EMBL" id="KAF3496358.1"/>
    </source>
</evidence>